<protein>
    <submittedName>
        <fullName evidence="2">Unannotated protein</fullName>
    </submittedName>
</protein>
<gene>
    <name evidence="2" type="ORF">UFOPK1399_00178</name>
</gene>
<dbReference type="PRINTS" id="PR00413">
    <property type="entry name" value="HADHALOGNASE"/>
</dbReference>
<accession>A0A6J6ATF7</accession>
<reference evidence="2" key="1">
    <citation type="submission" date="2020-05" db="EMBL/GenBank/DDBJ databases">
        <authorList>
            <person name="Chiriac C."/>
            <person name="Salcher M."/>
            <person name="Ghai R."/>
            <person name="Kavagutti S V."/>
        </authorList>
    </citation>
    <scope>NUCLEOTIDE SEQUENCE</scope>
</reference>
<dbReference type="PANTHER" id="PTHR43316">
    <property type="entry name" value="HYDROLASE, HALOACID DELAHOGENASE-RELATED"/>
    <property type="match status" value="1"/>
</dbReference>
<dbReference type="Pfam" id="PF00702">
    <property type="entry name" value="Hydrolase"/>
    <property type="match status" value="1"/>
</dbReference>
<name>A0A6J6ATF7_9ZZZZ</name>
<dbReference type="EMBL" id="CAEZSD010000011">
    <property type="protein sequence ID" value="CAB4530082.1"/>
    <property type="molecule type" value="Genomic_DNA"/>
</dbReference>
<dbReference type="NCBIfam" id="TIGR01549">
    <property type="entry name" value="HAD-SF-IA-v1"/>
    <property type="match status" value="1"/>
</dbReference>
<evidence type="ECO:0000256" key="1">
    <source>
        <dbReference type="ARBA" id="ARBA00022801"/>
    </source>
</evidence>
<dbReference type="InterPro" id="IPR036412">
    <property type="entry name" value="HAD-like_sf"/>
</dbReference>
<organism evidence="2">
    <name type="scientific">freshwater metagenome</name>
    <dbReference type="NCBI Taxonomy" id="449393"/>
    <lineage>
        <taxon>unclassified sequences</taxon>
        <taxon>metagenomes</taxon>
        <taxon>ecological metagenomes</taxon>
    </lineage>
</organism>
<dbReference type="SFLD" id="SFLDS00003">
    <property type="entry name" value="Haloacid_Dehalogenase"/>
    <property type="match status" value="1"/>
</dbReference>
<sequence>MIPQGVTFDIGGIIYSDDVFKRAIFGALEEIAGNIDAQKFESVYNEHLKSQSGSLRSKLCVEFLGSLDSKEELMKRATAKWIFTENDLYADAKNCIETMRSTGCKIGIVANQARTVVQALERDSIAQLVDFLGVSAVVGIEKPDPAIFKLALNELGTAPEQTVHVGNRLDTDVLPAQKLGMCTAWILRGEANPDPTDADLKTPDIVLPSLVGIPEAIAAL</sequence>
<dbReference type="GO" id="GO:0016787">
    <property type="term" value="F:hydrolase activity"/>
    <property type="evidence" value="ECO:0007669"/>
    <property type="project" value="UniProtKB-KW"/>
</dbReference>
<dbReference type="InterPro" id="IPR051540">
    <property type="entry name" value="S-2-haloacid_dehalogenase"/>
</dbReference>
<dbReference type="AlphaFoldDB" id="A0A6J6ATF7"/>
<keyword evidence="1" id="KW-0378">Hydrolase</keyword>
<dbReference type="InterPro" id="IPR006439">
    <property type="entry name" value="HAD-SF_hydro_IA"/>
</dbReference>
<dbReference type="SFLD" id="SFLDG01129">
    <property type="entry name" value="C1.5:_HAD__Beta-PGM__Phosphata"/>
    <property type="match status" value="1"/>
</dbReference>
<proteinExistence type="predicted"/>
<dbReference type="InterPro" id="IPR023214">
    <property type="entry name" value="HAD_sf"/>
</dbReference>
<evidence type="ECO:0000313" key="2">
    <source>
        <dbReference type="EMBL" id="CAB4530082.1"/>
    </source>
</evidence>
<dbReference type="SUPFAM" id="SSF56784">
    <property type="entry name" value="HAD-like"/>
    <property type="match status" value="1"/>
</dbReference>
<dbReference type="Gene3D" id="3.40.50.1000">
    <property type="entry name" value="HAD superfamily/HAD-like"/>
    <property type="match status" value="1"/>
</dbReference>